<dbReference type="GO" id="GO:0035091">
    <property type="term" value="F:phosphatidylinositol binding"/>
    <property type="evidence" value="ECO:0007669"/>
    <property type="project" value="InterPro"/>
</dbReference>
<feature type="region of interest" description="Disordered" evidence="1">
    <location>
        <begin position="172"/>
        <end position="193"/>
    </location>
</feature>
<dbReference type="EMBL" id="GECZ01024705">
    <property type="protein sequence ID" value="JAS45064.1"/>
    <property type="molecule type" value="Transcribed_RNA"/>
</dbReference>
<organism evidence="3">
    <name type="scientific">Cuerna arida</name>
    <dbReference type="NCBI Taxonomy" id="1464854"/>
    <lineage>
        <taxon>Eukaryota</taxon>
        <taxon>Metazoa</taxon>
        <taxon>Ecdysozoa</taxon>
        <taxon>Arthropoda</taxon>
        <taxon>Hexapoda</taxon>
        <taxon>Insecta</taxon>
        <taxon>Pterygota</taxon>
        <taxon>Neoptera</taxon>
        <taxon>Paraneoptera</taxon>
        <taxon>Hemiptera</taxon>
        <taxon>Auchenorrhyncha</taxon>
        <taxon>Membracoidea</taxon>
        <taxon>Cicadellidae</taxon>
        <taxon>Cicadellinae</taxon>
        <taxon>Proconiini</taxon>
        <taxon>Cuerna</taxon>
    </lineage>
</organism>
<sequence>YQELLQKGIEFPPKNLDKMVPIITPRQTRYDPPVQRTAAHSNGTERLLNPESRAKLLSELDRVETNVRIMNEMFNELNPQDPNPDDIGLIKDLVKSSTEMQSRIMLLIEQLPTDEITAELLRVNDELNNVFVRYGRWSKKLNAVGSPSKSLIDFEQSTATGTDAFDEFVKDRKQAVPKNSNADEGESMIDLDGDDERQFKEMADWLRVG</sequence>
<dbReference type="GO" id="GO:0016020">
    <property type="term" value="C:membrane"/>
    <property type="evidence" value="ECO:0007669"/>
    <property type="project" value="TreeGrafter"/>
</dbReference>
<name>A0A1B6F4G0_9HEMI</name>
<dbReference type="GO" id="GO:0030276">
    <property type="term" value="F:clathrin binding"/>
    <property type="evidence" value="ECO:0007669"/>
    <property type="project" value="TreeGrafter"/>
</dbReference>
<dbReference type="InterPro" id="IPR038425">
    <property type="entry name" value="GAT_sf"/>
</dbReference>
<dbReference type="GO" id="GO:0043130">
    <property type="term" value="F:ubiquitin binding"/>
    <property type="evidence" value="ECO:0007669"/>
    <property type="project" value="InterPro"/>
</dbReference>
<dbReference type="GO" id="GO:0005768">
    <property type="term" value="C:endosome"/>
    <property type="evidence" value="ECO:0007669"/>
    <property type="project" value="TreeGrafter"/>
</dbReference>
<evidence type="ECO:0000256" key="1">
    <source>
        <dbReference type="SAM" id="MobiDB-lite"/>
    </source>
</evidence>
<feature type="domain" description="GAT" evidence="2">
    <location>
        <begin position="51"/>
        <end position="139"/>
    </location>
</feature>
<accession>A0A1B6F4G0</accession>
<reference evidence="3" key="1">
    <citation type="submission" date="2015-11" db="EMBL/GenBank/DDBJ databases">
        <title>De novo transcriptome assembly of four potential Pierce s Disease insect vectors from Arizona vineyards.</title>
        <authorList>
            <person name="Tassone E.E."/>
        </authorList>
    </citation>
    <scope>NUCLEOTIDE SEQUENCE</scope>
</reference>
<dbReference type="InterPro" id="IPR004152">
    <property type="entry name" value="GAT_dom"/>
</dbReference>
<dbReference type="PANTHER" id="PTHR13856:SF137">
    <property type="entry name" value="GH05942P"/>
    <property type="match status" value="1"/>
</dbReference>
<proteinExistence type="predicted"/>
<feature type="compositionally biased region" description="Acidic residues" evidence="1">
    <location>
        <begin position="183"/>
        <end position="193"/>
    </location>
</feature>
<evidence type="ECO:0000259" key="2">
    <source>
        <dbReference type="PROSITE" id="PS50909"/>
    </source>
</evidence>
<dbReference type="AlphaFoldDB" id="A0A1B6F4G0"/>
<dbReference type="Gene3D" id="1.20.58.160">
    <property type="match status" value="1"/>
</dbReference>
<dbReference type="PROSITE" id="PS50909">
    <property type="entry name" value="GAT"/>
    <property type="match status" value="1"/>
</dbReference>
<feature type="non-terminal residue" evidence="3">
    <location>
        <position position="209"/>
    </location>
</feature>
<evidence type="ECO:0000313" key="3">
    <source>
        <dbReference type="EMBL" id="JAS45064.1"/>
    </source>
</evidence>
<dbReference type="Pfam" id="PF03127">
    <property type="entry name" value="GAT"/>
    <property type="match status" value="1"/>
</dbReference>
<protein>
    <recommendedName>
        <fullName evidence="2">GAT domain-containing protein</fullName>
    </recommendedName>
</protein>
<dbReference type="SUPFAM" id="SSF89009">
    <property type="entry name" value="GAT-like domain"/>
    <property type="match status" value="1"/>
</dbReference>
<dbReference type="GO" id="GO:0007165">
    <property type="term" value="P:signal transduction"/>
    <property type="evidence" value="ECO:0007669"/>
    <property type="project" value="TreeGrafter"/>
</dbReference>
<gene>
    <name evidence="3" type="ORF">g.3252</name>
</gene>
<feature type="non-terminal residue" evidence="3">
    <location>
        <position position="1"/>
    </location>
</feature>
<dbReference type="PANTHER" id="PTHR13856">
    <property type="entry name" value="VHS DOMAIN CONTAINING PROTEIN FAMILY"/>
    <property type="match status" value="1"/>
</dbReference>